<keyword evidence="3" id="KW-1185">Reference proteome</keyword>
<feature type="transmembrane region" description="Helical" evidence="1">
    <location>
        <begin position="47"/>
        <end position="71"/>
    </location>
</feature>
<dbReference type="EMBL" id="RQGD01000045">
    <property type="protein sequence ID" value="TGL56678.1"/>
    <property type="molecule type" value="Genomic_DNA"/>
</dbReference>
<gene>
    <name evidence="2" type="ORF">EHQ58_15890</name>
</gene>
<evidence type="ECO:0000313" key="3">
    <source>
        <dbReference type="Proteomes" id="UP000297693"/>
    </source>
</evidence>
<dbReference type="RefSeq" id="WP_135624896.1">
    <property type="nucleotide sequence ID" value="NZ_RQGD01000045.1"/>
</dbReference>
<protein>
    <submittedName>
        <fullName evidence="2">Uncharacterized protein</fullName>
    </submittedName>
</protein>
<evidence type="ECO:0000313" key="2">
    <source>
        <dbReference type="EMBL" id="TGL56678.1"/>
    </source>
</evidence>
<keyword evidence="1" id="KW-0812">Transmembrane</keyword>
<accession>A0A4R9JYI9</accession>
<organism evidence="2 3">
    <name type="scientific">Leptospira ognonensis</name>
    <dbReference type="NCBI Taxonomy" id="2484945"/>
    <lineage>
        <taxon>Bacteria</taxon>
        <taxon>Pseudomonadati</taxon>
        <taxon>Spirochaetota</taxon>
        <taxon>Spirochaetia</taxon>
        <taxon>Leptospirales</taxon>
        <taxon>Leptospiraceae</taxon>
        <taxon>Leptospira</taxon>
    </lineage>
</organism>
<dbReference type="AlphaFoldDB" id="A0A4R9JYI9"/>
<name>A0A4R9JYI9_9LEPT</name>
<sequence>MIFALVNLVLFFFSLLYIFLILGKKEPVLTQGNLLLLRTSLQNWNSVPHLVHFASFLLFLLLPLTLGLSLYLKTDANVVVVIFWILWSYNWTKYTFWRE</sequence>
<proteinExistence type="predicted"/>
<keyword evidence="1" id="KW-0472">Membrane</keyword>
<keyword evidence="1" id="KW-1133">Transmembrane helix</keyword>
<comment type="caution">
    <text evidence="2">The sequence shown here is derived from an EMBL/GenBank/DDBJ whole genome shotgun (WGS) entry which is preliminary data.</text>
</comment>
<dbReference type="OrthoDB" id="341442at2"/>
<evidence type="ECO:0000256" key="1">
    <source>
        <dbReference type="SAM" id="Phobius"/>
    </source>
</evidence>
<reference evidence="2" key="1">
    <citation type="journal article" date="2019" name="PLoS Negl. Trop. Dis.">
        <title>Revisiting the worldwide diversity of Leptospira species in the environment.</title>
        <authorList>
            <person name="Vincent A.T."/>
            <person name="Schiettekatte O."/>
            <person name="Bourhy P."/>
            <person name="Veyrier F.J."/>
            <person name="Picardeau M."/>
        </authorList>
    </citation>
    <scope>NUCLEOTIDE SEQUENCE [LARGE SCALE GENOMIC DNA]</scope>
    <source>
        <strain evidence="2">201702476</strain>
    </source>
</reference>
<dbReference type="Proteomes" id="UP000297693">
    <property type="component" value="Unassembled WGS sequence"/>
</dbReference>